<feature type="transmembrane region" description="Helical" evidence="1">
    <location>
        <begin position="28"/>
        <end position="47"/>
    </location>
</feature>
<feature type="transmembrane region" description="Helical" evidence="1">
    <location>
        <begin position="250"/>
        <end position="275"/>
    </location>
</feature>
<reference evidence="2 3" key="1">
    <citation type="submission" date="2019-08" db="EMBL/GenBank/DDBJ databases">
        <authorList>
            <person name="Dong K."/>
        </authorList>
    </citation>
    <scope>NUCLEOTIDE SEQUENCE [LARGE SCALE GENOMIC DNA]</scope>
    <source>
        <strain evidence="2 3">M4-8</strain>
    </source>
</reference>
<sequence>MTAALLLLTIAIADLAMLVWLTARTRIVAIGVAIVAIVGWPAVLIAVFAMPWALAIGFAVVGVLWALALASSWAPRLVIPVGLLLAAKLATLLLVPSFASLADPSWVTEWQARGAIVAPAALVMAVAVGAFLAHSANLVVRATLTLARRAEASEGRTASVEPPVVTGPWVVAGRWSWARVHVVPPEPAAPRVVSTMRGGRWIGPLERWAIVALGLTGAIGIIAAIMAGKGIVRFPEINADRGIGSKAEEFLVGSLLSWSLAGCGIALIVGAATFAA</sequence>
<gene>
    <name evidence="2" type="ORF">FVP60_09320</name>
</gene>
<keyword evidence="1" id="KW-0812">Transmembrane</keyword>
<dbReference type="Proteomes" id="UP000321196">
    <property type="component" value="Unassembled WGS sequence"/>
</dbReference>
<name>A0A5C8HPV2_9MICO</name>
<dbReference type="EMBL" id="VRSW01000002">
    <property type="protein sequence ID" value="TXK04841.1"/>
    <property type="molecule type" value="Genomic_DNA"/>
</dbReference>
<comment type="caution">
    <text evidence="2">The sequence shown here is derived from an EMBL/GenBank/DDBJ whole genome shotgun (WGS) entry which is preliminary data.</text>
</comment>
<organism evidence="2 3">
    <name type="scientific">Microbacterium mitrae</name>
    <dbReference type="NCBI Taxonomy" id="664640"/>
    <lineage>
        <taxon>Bacteria</taxon>
        <taxon>Bacillati</taxon>
        <taxon>Actinomycetota</taxon>
        <taxon>Actinomycetes</taxon>
        <taxon>Micrococcales</taxon>
        <taxon>Microbacteriaceae</taxon>
        <taxon>Microbacterium</taxon>
    </lineage>
</organism>
<evidence type="ECO:0000256" key="1">
    <source>
        <dbReference type="SAM" id="Phobius"/>
    </source>
</evidence>
<keyword evidence="3" id="KW-1185">Reference proteome</keyword>
<feature type="transmembrane region" description="Helical" evidence="1">
    <location>
        <begin position="114"/>
        <end position="133"/>
    </location>
</feature>
<evidence type="ECO:0000313" key="3">
    <source>
        <dbReference type="Proteomes" id="UP000321196"/>
    </source>
</evidence>
<dbReference type="RefSeq" id="WP_147825976.1">
    <property type="nucleotide sequence ID" value="NZ_BAAARG010000002.1"/>
</dbReference>
<evidence type="ECO:0000313" key="2">
    <source>
        <dbReference type="EMBL" id="TXK04841.1"/>
    </source>
</evidence>
<accession>A0A5C8HPV2</accession>
<keyword evidence="1" id="KW-1133">Transmembrane helix</keyword>
<feature type="transmembrane region" description="Helical" evidence="1">
    <location>
        <begin position="77"/>
        <end position="102"/>
    </location>
</feature>
<proteinExistence type="predicted"/>
<dbReference type="AlphaFoldDB" id="A0A5C8HPV2"/>
<feature type="transmembrane region" description="Helical" evidence="1">
    <location>
        <begin position="208"/>
        <end position="229"/>
    </location>
</feature>
<protein>
    <submittedName>
        <fullName evidence="2">Uncharacterized protein</fullName>
    </submittedName>
</protein>
<feature type="transmembrane region" description="Helical" evidence="1">
    <location>
        <begin position="52"/>
        <end position="71"/>
    </location>
</feature>
<keyword evidence="1" id="KW-0472">Membrane</keyword>
<dbReference type="OrthoDB" id="4715924at2"/>